<feature type="domain" description="Alcohol dehydrogenase-like N-terminal" evidence="6">
    <location>
        <begin position="25"/>
        <end position="129"/>
    </location>
</feature>
<dbReference type="InterPro" id="IPR013149">
    <property type="entry name" value="ADH-like_C"/>
</dbReference>
<evidence type="ECO:0000256" key="2">
    <source>
        <dbReference type="ARBA" id="ARBA00022833"/>
    </source>
</evidence>
<proteinExistence type="inferred from homology"/>
<evidence type="ECO:0000256" key="4">
    <source>
        <dbReference type="RuleBase" id="RU361277"/>
    </source>
</evidence>
<keyword evidence="2 4" id="KW-0862">Zinc</keyword>
<feature type="domain" description="Alcohol dehydrogenase-like C-terminal" evidence="5">
    <location>
        <begin position="179"/>
        <end position="302"/>
    </location>
</feature>
<evidence type="ECO:0000259" key="6">
    <source>
        <dbReference type="Pfam" id="PF08240"/>
    </source>
</evidence>
<dbReference type="InterPro" id="IPR011032">
    <property type="entry name" value="GroES-like_sf"/>
</dbReference>
<keyword evidence="3" id="KW-0560">Oxidoreductase</keyword>
<dbReference type="Gene3D" id="3.90.180.10">
    <property type="entry name" value="Medium-chain alcohol dehydrogenases, catalytic domain"/>
    <property type="match status" value="1"/>
</dbReference>
<dbReference type="InterPro" id="IPR013154">
    <property type="entry name" value="ADH-like_N"/>
</dbReference>
<evidence type="ECO:0000259" key="5">
    <source>
        <dbReference type="Pfam" id="PF00107"/>
    </source>
</evidence>
<organism evidence="7">
    <name type="scientific">Tepidanaerobacter syntrophicus</name>
    <dbReference type="NCBI Taxonomy" id="224999"/>
    <lineage>
        <taxon>Bacteria</taxon>
        <taxon>Bacillati</taxon>
        <taxon>Bacillota</taxon>
        <taxon>Clostridia</taxon>
        <taxon>Thermosediminibacterales</taxon>
        <taxon>Tepidanaerobacteraceae</taxon>
        <taxon>Tepidanaerobacter</taxon>
    </lineage>
</organism>
<dbReference type="GO" id="GO:0008270">
    <property type="term" value="F:zinc ion binding"/>
    <property type="evidence" value="ECO:0007669"/>
    <property type="project" value="InterPro"/>
</dbReference>
<dbReference type="PANTHER" id="PTHR43401">
    <property type="entry name" value="L-THREONINE 3-DEHYDROGENASE"/>
    <property type="match status" value="1"/>
</dbReference>
<gene>
    <name evidence="7" type="ORF">TSYNT_993</name>
</gene>
<comment type="cofactor">
    <cofactor evidence="4">
        <name>Zn(2+)</name>
        <dbReference type="ChEBI" id="CHEBI:29105"/>
    </cofactor>
</comment>
<evidence type="ECO:0000256" key="1">
    <source>
        <dbReference type="ARBA" id="ARBA00022723"/>
    </source>
</evidence>
<dbReference type="AlphaFoldDB" id="A0A0U9HIX4"/>
<keyword evidence="8" id="KW-1185">Reference proteome</keyword>
<sequence>MKMKAAVYYKPLDIRVENIEVPDIGPNDILIKVKYCGICGSDVHSYKLGLYIKPGQIMGHEYCGEIVKVGENVKNLEVGERVFASEAELCGECYWCKRQMYAMCPHLFEACTGYGKPGAYAEYIKIGNASLDVNVFKIPDELDDITAATIEPTSVAANAVLITEPQKDDKVVILGAGFIGNVILQIFKSVPVGKIVVSEVSPLRLDAAKKKGADAIINANTESVLERCKEEVGIGPYHFNVGAMADVVVEAAGVPSTIRDSLEIVRSGGTISIVALAEKETPINTTKIVHKAPKILGAFGGSAPVAINYLKEKKATTQDLITHVFSLDNIQEAFEVQSDAYKSIKVMVKP</sequence>
<dbReference type="PROSITE" id="PS00059">
    <property type="entry name" value="ADH_ZINC"/>
    <property type="match status" value="1"/>
</dbReference>
<dbReference type="STRING" id="224999.GCA_001485475_01880"/>
<accession>A0A0U9HIX4</accession>
<evidence type="ECO:0000256" key="3">
    <source>
        <dbReference type="ARBA" id="ARBA00023002"/>
    </source>
</evidence>
<dbReference type="InterPro" id="IPR036291">
    <property type="entry name" value="NAD(P)-bd_dom_sf"/>
</dbReference>
<reference evidence="7" key="1">
    <citation type="journal article" date="2016" name="Genome Announc.">
        <title>Draft Genome Sequence of the Syntrophic Lactate-Degrading Bacterium Tepidanaerobacter syntrophicus JLT.</title>
        <authorList>
            <person name="Matsuura N."/>
            <person name="Ohashi A."/>
            <person name="Tourlousse D.M."/>
            <person name="Sekiguchi Y."/>
        </authorList>
    </citation>
    <scope>NUCLEOTIDE SEQUENCE [LARGE SCALE GENOMIC DNA]</scope>
    <source>
        <strain evidence="7">JL</strain>
    </source>
</reference>
<dbReference type="InterPro" id="IPR050129">
    <property type="entry name" value="Zn_alcohol_dh"/>
</dbReference>
<dbReference type="Pfam" id="PF08240">
    <property type="entry name" value="ADH_N"/>
    <property type="match status" value="1"/>
</dbReference>
<dbReference type="PANTHER" id="PTHR43401:SF2">
    <property type="entry name" value="L-THREONINE 3-DEHYDROGENASE"/>
    <property type="match status" value="1"/>
</dbReference>
<dbReference type="GO" id="GO:0016491">
    <property type="term" value="F:oxidoreductase activity"/>
    <property type="evidence" value="ECO:0007669"/>
    <property type="project" value="UniProtKB-KW"/>
</dbReference>
<dbReference type="EMBL" id="DF977003">
    <property type="protein sequence ID" value="GAQ25844.1"/>
    <property type="molecule type" value="Genomic_DNA"/>
</dbReference>
<name>A0A0U9HIX4_9FIRM</name>
<dbReference type="RefSeq" id="WP_059033431.1">
    <property type="nucleotide sequence ID" value="NZ_DF977003.1"/>
</dbReference>
<dbReference type="SUPFAM" id="SSF51735">
    <property type="entry name" value="NAD(P)-binding Rossmann-fold domains"/>
    <property type="match status" value="1"/>
</dbReference>
<dbReference type="SUPFAM" id="SSF50129">
    <property type="entry name" value="GroES-like"/>
    <property type="match status" value="1"/>
</dbReference>
<evidence type="ECO:0000313" key="7">
    <source>
        <dbReference type="EMBL" id="GAQ25844.1"/>
    </source>
</evidence>
<dbReference type="Proteomes" id="UP000062160">
    <property type="component" value="Unassembled WGS sequence"/>
</dbReference>
<comment type="similarity">
    <text evidence="4">Belongs to the zinc-containing alcohol dehydrogenase family.</text>
</comment>
<keyword evidence="1 4" id="KW-0479">Metal-binding</keyword>
<evidence type="ECO:0000313" key="8">
    <source>
        <dbReference type="Proteomes" id="UP000062160"/>
    </source>
</evidence>
<evidence type="ECO:0008006" key="9">
    <source>
        <dbReference type="Google" id="ProtNLM"/>
    </source>
</evidence>
<dbReference type="InterPro" id="IPR002328">
    <property type="entry name" value="ADH_Zn_CS"/>
</dbReference>
<dbReference type="Gene3D" id="3.40.50.720">
    <property type="entry name" value="NAD(P)-binding Rossmann-like Domain"/>
    <property type="match status" value="1"/>
</dbReference>
<dbReference type="Pfam" id="PF00107">
    <property type="entry name" value="ADH_zinc_N"/>
    <property type="match status" value="1"/>
</dbReference>
<protein>
    <recommendedName>
        <fullName evidence="9">L-iditol 2-dehydrogenase</fullName>
    </recommendedName>
</protein>